<proteinExistence type="predicted"/>
<accession>A0A838LAR0</accession>
<dbReference type="RefSeq" id="WP_160362992.1">
    <property type="nucleotide sequence ID" value="NZ_JACEIB010000026.1"/>
</dbReference>
<dbReference type="Proteomes" id="UP000570166">
    <property type="component" value="Unassembled WGS sequence"/>
</dbReference>
<evidence type="ECO:0000313" key="3">
    <source>
        <dbReference type="Proteomes" id="UP000570166"/>
    </source>
</evidence>
<keyword evidence="1" id="KW-0732">Signal</keyword>
<organism evidence="2 3">
    <name type="scientific">Sphingomonas chungangi</name>
    <dbReference type="NCBI Taxonomy" id="2683589"/>
    <lineage>
        <taxon>Bacteria</taxon>
        <taxon>Pseudomonadati</taxon>
        <taxon>Pseudomonadota</taxon>
        <taxon>Alphaproteobacteria</taxon>
        <taxon>Sphingomonadales</taxon>
        <taxon>Sphingomonadaceae</taxon>
        <taxon>Sphingomonas</taxon>
    </lineage>
</organism>
<feature type="chain" id="PRO_5032866592" evidence="1">
    <location>
        <begin position="20"/>
        <end position="234"/>
    </location>
</feature>
<sequence length="234" mass="25254">MRMSRFLTIILLAMIPTMASGQMEAETGSNIRTPAPAEIPYYSKLSDADRARATIIAFSQCVVLREAHGVARVLSANPIGSNQNKLLSDLAIDDCLRYGELRMDATLLRGGLYAALYRLNYRKISPPLADQPIDFTPDIAGATGNEAQNYIGLRQFADCVVRKDPSNSRSLILSDVGSKIETADFSVLSSSFSACLAQGTKITFSKAVIHGLIAEALYREAVRPGVRPASAGKP</sequence>
<reference evidence="2 3" key="1">
    <citation type="submission" date="2020-07" db="EMBL/GenBank/DDBJ databases">
        <authorList>
            <person name="Sun Q."/>
        </authorList>
    </citation>
    <scope>NUCLEOTIDE SEQUENCE [LARGE SCALE GENOMIC DNA]</scope>
    <source>
        <strain evidence="2 3">CGMCC 1.13654</strain>
    </source>
</reference>
<evidence type="ECO:0000313" key="2">
    <source>
        <dbReference type="EMBL" id="MBA2935795.1"/>
    </source>
</evidence>
<evidence type="ECO:0000256" key="1">
    <source>
        <dbReference type="SAM" id="SignalP"/>
    </source>
</evidence>
<keyword evidence="3" id="KW-1185">Reference proteome</keyword>
<name>A0A838LAR0_9SPHN</name>
<gene>
    <name evidence="2" type="ORF">HZF05_17080</name>
</gene>
<dbReference type="EMBL" id="JACEIB010000026">
    <property type="protein sequence ID" value="MBA2935795.1"/>
    <property type="molecule type" value="Genomic_DNA"/>
</dbReference>
<dbReference type="AlphaFoldDB" id="A0A838LAR0"/>
<protein>
    <submittedName>
        <fullName evidence="2">Uncharacterized protein</fullName>
    </submittedName>
</protein>
<feature type="signal peptide" evidence="1">
    <location>
        <begin position="1"/>
        <end position="19"/>
    </location>
</feature>
<comment type="caution">
    <text evidence="2">The sequence shown here is derived from an EMBL/GenBank/DDBJ whole genome shotgun (WGS) entry which is preliminary data.</text>
</comment>